<dbReference type="InParanoid" id="A0A067Q734"/>
<feature type="region of interest" description="Disordered" evidence="1">
    <location>
        <begin position="1"/>
        <end position="115"/>
    </location>
</feature>
<dbReference type="Proteomes" id="UP000027265">
    <property type="component" value="Unassembled WGS sequence"/>
</dbReference>
<gene>
    <name evidence="2" type="ORF">JAAARDRAFT_527257</name>
</gene>
<feature type="compositionally biased region" description="Polar residues" evidence="1">
    <location>
        <begin position="29"/>
        <end position="50"/>
    </location>
</feature>
<name>A0A067Q734_9AGAM</name>
<organism evidence="2 3">
    <name type="scientific">Jaapia argillacea MUCL 33604</name>
    <dbReference type="NCBI Taxonomy" id="933084"/>
    <lineage>
        <taxon>Eukaryota</taxon>
        <taxon>Fungi</taxon>
        <taxon>Dikarya</taxon>
        <taxon>Basidiomycota</taxon>
        <taxon>Agaricomycotina</taxon>
        <taxon>Agaricomycetes</taxon>
        <taxon>Agaricomycetidae</taxon>
        <taxon>Jaapiales</taxon>
        <taxon>Jaapiaceae</taxon>
        <taxon>Jaapia</taxon>
    </lineage>
</organism>
<accession>A0A067Q734</accession>
<dbReference type="HOGENOM" id="CLU_1360588_0_0_1"/>
<reference evidence="3" key="1">
    <citation type="journal article" date="2014" name="Proc. Natl. Acad. Sci. U.S.A.">
        <title>Extensive sampling of basidiomycete genomes demonstrates inadequacy of the white-rot/brown-rot paradigm for wood decay fungi.</title>
        <authorList>
            <person name="Riley R."/>
            <person name="Salamov A.A."/>
            <person name="Brown D.W."/>
            <person name="Nagy L.G."/>
            <person name="Floudas D."/>
            <person name="Held B.W."/>
            <person name="Levasseur A."/>
            <person name="Lombard V."/>
            <person name="Morin E."/>
            <person name="Otillar R."/>
            <person name="Lindquist E.A."/>
            <person name="Sun H."/>
            <person name="LaButti K.M."/>
            <person name="Schmutz J."/>
            <person name="Jabbour D."/>
            <person name="Luo H."/>
            <person name="Baker S.E."/>
            <person name="Pisabarro A.G."/>
            <person name="Walton J.D."/>
            <person name="Blanchette R.A."/>
            <person name="Henrissat B."/>
            <person name="Martin F."/>
            <person name="Cullen D."/>
            <person name="Hibbett D.S."/>
            <person name="Grigoriev I.V."/>
        </authorList>
    </citation>
    <scope>NUCLEOTIDE SEQUENCE [LARGE SCALE GENOMIC DNA]</scope>
    <source>
        <strain evidence="3">MUCL 33604</strain>
    </source>
</reference>
<dbReference type="EMBL" id="KL197712">
    <property type="protein sequence ID" value="KDQ61945.1"/>
    <property type="molecule type" value="Genomic_DNA"/>
</dbReference>
<evidence type="ECO:0000256" key="1">
    <source>
        <dbReference type="SAM" id="MobiDB-lite"/>
    </source>
</evidence>
<evidence type="ECO:0000313" key="3">
    <source>
        <dbReference type="Proteomes" id="UP000027265"/>
    </source>
</evidence>
<keyword evidence="3" id="KW-1185">Reference proteome</keyword>
<proteinExistence type="predicted"/>
<dbReference type="AlphaFoldDB" id="A0A067Q734"/>
<protein>
    <submittedName>
        <fullName evidence="2">Uncharacterized protein</fullName>
    </submittedName>
</protein>
<sequence length="201" mass="22019">MRKEWFAAAPDAPEPSLVPVVDEADRTDVSQLELPSNDILEQNPGSTGSNVTVVAHPPVPVPDCEEVRQRIDCPPLDNPAEVDLGLNPSADPEDSPEDRSPRPHGVKRSTTDLDAVHEHSSKKIRLDVQHVTIARVEGSHIVVPKREAMRRKKSRPAKSRIPDRLSSAYHRFQAGLRHFKAVTAVSDGLSLSAQAVARLHA</sequence>
<evidence type="ECO:0000313" key="2">
    <source>
        <dbReference type="EMBL" id="KDQ61945.1"/>
    </source>
</evidence>